<organism evidence="2 3">
    <name type="scientific">Cephalotrichum gorgonifer</name>
    <dbReference type="NCBI Taxonomy" id="2041049"/>
    <lineage>
        <taxon>Eukaryota</taxon>
        <taxon>Fungi</taxon>
        <taxon>Dikarya</taxon>
        <taxon>Ascomycota</taxon>
        <taxon>Pezizomycotina</taxon>
        <taxon>Sordariomycetes</taxon>
        <taxon>Hypocreomycetidae</taxon>
        <taxon>Microascales</taxon>
        <taxon>Microascaceae</taxon>
        <taxon>Cephalotrichum</taxon>
    </lineage>
</organism>
<dbReference type="EMBL" id="ONZQ02000009">
    <property type="protein sequence ID" value="SPO03867.1"/>
    <property type="molecule type" value="Genomic_DNA"/>
</dbReference>
<feature type="region of interest" description="Disordered" evidence="1">
    <location>
        <begin position="337"/>
        <end position="433"/>
    </location>
</feature>
<sequence>MFPYARPLTTREKKKSMRRERAELEEATAATTSAAGPSQEGRQDELQAILESVKWDEEGRPSLSTADPNPAVQPGGAPPSVPTEGGSTSVDDVFRMSICAAPVNPNPPFQPPEPLAPSPTAAVESMSQVLSRMAQEIKPPSPLLTPMAISWGGRTVMGSKFQPLHGPGSNFVRAVEATELNLGAAVPEKKTPPSPRAVLTRSVEKSIGPPCTWKISRPAPNSVLKGSTWGASSGGLPRGKVVESTYRLVGSAKRRFQPGQPRSRIIAGGGSGRLSMARLTNEPARYQYAPFAQFFDNYLDPPARQAVPVSNRVSNPVPKARDIDEVAPPGHWHCSWDSHVSSQARSPIPNTQDLDEVAPHGHWHCNWDTPGDELPPKVPSVFDSDTDSTPSLSTPTHHQSPTQRQGQKVLPTRRRLTKKPSTPRPILWATRVPPIPQPPQATWPLYASLSGPPPSLSLANFEPYPTPAPEVLPTPDEKQLQGLAGRLARRAKDYASCHIGYCVTLLACLLTIVLKGFVGMGGVEGEEIMYYVFREEVMIWQVGG</sequence>
<gene>
    <name evidence="2" type="ORF">DNG_06550</name>
</gene>
<proteinExistence type="predicted"/>
<feature type="compositionally biased region" description="Polar residues" evidence="1">
    <location>
        <begin position="338"/>
        <end position="352"/>
    </location>
</feature>
<feature type="compositionally biased region" description="Low complexity" evidence="1">
    <location>
        <begin position="387"/>
        <end position="402"/>
    </location>
</feature>
<reference evidence="2" key="1">
    <citation type="submission" date="2018-03" db="EMBL/GenBank/DDBJ databases">
        <authorList>
            <person name="Guldener U."/>
        </authorList>
    </citation>
    <scope>NUCLEOTIDE SEQUENCE</scope>
</reference>
<evidence type="ECO:0000256" key="1">
    <source>
        <dbReference type="SAM" id="MobiDB-lite"/>
    </source>
</evidence>
<dbReference type="AlphaFoldDB" id="A0AAE8N300"/>
<name>A0AAE8N300_9PEZI</name>
<feature type="region of interest" description="Disordered" evidence="1">
    <location>
        <begin position="1"/>
        <end position="89"/>
    </location>
</feature>
<accession>A0AAE8N300</accession>
<dbReference type="Proteomes" id="UP001187682">
    <property type="component" value="Unassembled WGS sequence"/>
</dbReference>
<evidence type="ECO:0000313" key="3">
    <source>
        <dbReference type="Proteomes" id="UP001187682"/>
    </source>
</evidence>
<comment type="caution">
    <text evidence="2">The sequence shown here is derived from an EMBL/GenBank/DDBJ whole genome shotgun (WGS) entry which is preliminary data.</text>
</comment>
<protein>
    <submittedName>
        <fullName evidence="2">Uncharacterized protein</fullName>
    </submittedName>
</protein>
<keyword evidence="3" id="KW-1185">Reference proteome</keyword>
<evidence type="ECO:0000313" key="2">
    <source>
        <dbReference type="EMBL" id="SPO03867.1"/>
    </source>
</evidence>